<feature type="transmembrane region" description="Helical" evidence="1">
    <location>
        <begin position="20"/>
        <end position="37"/>
    </location>
</feature>
<organism evidence="2 3">
    <name type="scientific">Mucilaginibacter sabulilitoris</name>
    <dbReference type="NCBI Taxonomy" id="1173583"/>
    <lineage>
        <taxon>Bacteria</taxon>
        <taxon>Pseudomonadati</taxon>
        <taxon>Bacteroidota</taxon>
        <taxon>Sphingobacteriia</taxon>
        <taxon>Sphingobacteriales</taxon>
        <taxon>Sphingobacteriaceae</taxon>
        <taxon>Mucilaginibacter</taxon>
    </lineage>
</organism>
<evidence type="ECO:0008006" key="4">
    <source>
        <dbReference type="Google" id="ProtNLM"/>
    </source>
</evidence>
<accession>A0ABZ0TFM0</accession>
<dbReference type="InterPro" id="IPR011990">
    <property type="entry name" value="TPR-like_helical_dom_sf"/>
</dbReference>
<keyword evidence="1" id="KW-1133">Transmembrane helix</keyword>
<sequence>MPAVKNNAKANSQISKKKKIIFKLTAIAMPFLLLALLEGTLRLFSYGHNLPLFVTDESCPDCLVMNKYVSERYFTNAANATIGNFEPFKIKKSKGTIRLFVLGESTTIGYPYMHNGAFHRWLKYRLMQMYPDVDFEIINLSLTAVNSYTVLDMAKELDQYEPDAVLIYSGHNEYYGALGIGSTSKLGNQRWVIQSLISLKKLRVVQLAFNTLSTVGRLTGAKGDSVNKSLMERMAADQRIAYQSVKFKTGITQFARNINAACSLLSAKKIPVLISNLVSNEKDLPPFISDRDPSNGAGITYQKGMEAYLKKDSLKARQLFIKAKDQDMLRFRAPEQMDSVITAATKRYPGVYLVDTKKAFESRSVYGILDNSTLLEHVHPNLWGYSLMSEAFFQSLTAHRVIAAKPVTSISVKQLWQQMPITKVDSLFGAYSIAFLKKGWPFNNKKIADPYPRTPEELIAMHMLKNGLPWNDAMDQLMSFYQQKNDKRAMLKVAEAVMLEYPYDPAFYLFAGQLSAADGDNFKAINYWHRAFIIKSSIALAQKLFVLEVKVNCPEKAIDYIDYALKNNPGNGMLLSVRKKLTAIIGINNALKKDPANNLLKEQLKKNYANLENRGN</sequence>
<dbReference type="RefSeq" id="WP_321560772.1">
    <property type="nucleotide sequence ID" value="NZ_CP139558.1"/>
</dbReference>
<protein>
    <recommendedName>
        <fullName evidence="4">SGNH hydrolase-type esterase domain-containing protein</fullName>
    </recommendedName>
</protein>
<dbReference type="Proteomes" id="UP001324380">
    <property type="component" value="Chromosome"/>
</dbReference>
<gene>
    <name evidence="2" type="ORF">SNE25_20015</name>
</gene>
<dbReference type="Gene3D" id="1.25.40.10">
    <property type="entry name" value="Tetratricopeptide repeat domain"/>
    <property type="match status" value="1"/>
</dbReference>
<keyword evidence="3" id="KW-1185">Reference proteome</keyword>
<dbReference type="InterPro" id="IPR036514">
    <property type="entry name" value="SGNH_hydro_sf"/>
</dbReference>
<dbReference type="SUPFAM" id="SSF52266">
    <property type="entry name" value="SGNH hydrolase"/>
    <property type="match status" value="1"/>
</dbReference>
<keyword evidence="1" id="KW-0472">Membrane</keyword>
<dbReference type="EMBL" id="CP139558">
    <property type="protein sequence ID" value="WPU91606.1"/>
    <property type="molecule type" value="Genomic_DNA"/>
</dbReference>
<name>A0ABZ0TFM0_9SPHI</name>
<evidence type="ECO:0000256" key="1">
    <source>
        <dbReference type="SAM" id="Phobius"/>
    </source>
</evidence>
<keyword evidence="1" id="KW-0812">Transmembrane</keyword>
<dbReference type="Gene3D" id="3.40.50.1110">
    <property type="entry name" value="SGNH hydrolase"/>
    <property type="match status" value="1"/>
</dbReference>
<reference evidence="2 3" key="1">
    <citation type="submission" date="2023-11" db="EMBL/GenBank/DDBJ databases">
        <title>Analysis of the Genomes of Mucilaginibacter gossypii cycad 4 and M. sabulilitoris SNA2: microbes with the potential for plant growth promotion.</title>
        <authorList>
            <person name="Hirsch A.M."/>
            <person name="Humm E."/>
            <person name="Rubbi M."/>
            <person name="Del Vecchio G."/>
            <person name="Ha S.M."/>
            <person name="Pellegrini M."/>
            <person name="Gunsalus R.P."/>
        </authorList>
    </citation>
    <scope>NUCLEOTIDE SEQUENCE [LARGE SCALE GENOMIC DNA]</scope>
    <source>
        <strain evidence="2 3">SNA2</strain>
    </source>
</reference>
<evidence type="ECO:0000313" key="3">
    <source>
        <dbReference type="Proteomes" id="UP001324380"/>
    </source>
</evidence>
<proteinExistence type="predicted"/>
<evidence type="ECO:0000313" key="2">
    <source>
        <dbReference type="EMBL" id="WPU91606.1"/>
    </source>
</evidence>